<feature type="compositionally biased region" description="Polar residues" evidence="1">
    <location>
        <begin position="399"/>
        <end position="410"/>
    </location>
</feature>
<protein>
    <submittedName>
        <fullName evidence="2">Uncharacterized protein</fullName>
    </submittedName>
</protein>
<organism evidence="2">
    <name type="scientific">Fagus sylvatica</name>
    <name type="common">Beechnut</name>
    <dbReference type="NCBI Taxonomy" id="28930"/>
    <lineage>
        <taxon>Eukaryota</taxon>
        <taxon>Viridiplantae</taxon>
        <taxon>Streptophyta</taxon>
        <taxon>Embryophyta</taxon>
        <taxon>Tracheophyta</taxon>
        <taxon>Spermatophyta</taxon>
        <taxon>Magnoliopsida</taxon>
        <taxon>eudicotyledons</taxon>
        <taxon>Gunneridae</taxon>
        <taxon>Pentapetalae</taxon>
        <taxon>rosids</taxon>
        <taxon>fabids</taxon>
        <taxon>Fagales</taxon>
        <taxon>Fagaceae</taxon>
        <taxon>Fagus</taxon>
    </lineage>
</organism>
<evidence type="ECO:0000313" key="2">
    <source>
        <dbReference type="EMBL" id="SPD04668.1"/>
    </source>
</evidence>
<reference evidence="2" key="1">
    <citation type="submission" date="2018-02" db="EMBL/GenBank/DDBJ databases">
        <authorList>
            <person name="Cohen D.B."/>
            <person name="Kent A.D."/>
        </authorList>
    </citation>
    <scope>NUCLEOTIDE SEQUENCE</scope>
</reference>
<sequence length="430" mass="47470">MNRSSDERVMAPGSRGIGAVFACFSGEDSDQTGDAIGEPRVPRRSWSHHLSNAPGLAGQLVACRKDSAREGGWVAGVFLVRSRTIFRSGFRLDPVKSWRSESSMSCMSVSSFQRARACGSTCCESRRLCAQAWQRRWGKFWKFQHSLISSACFYARGRRSSRHRILTILVLSESLRYLLFNGTGFAQRRAWVPRGLSCCGSERIFVRTLPPKLAVSTTLSKIWLSVGPFFHGFAHNSLVSRPFLTRKVSDRSSQCAPRIGQGVVSSIQLLVWSMVRSNLGQPWSNLVKTLRTLGNGSWTAFRGFLAIAGLSRGYLMWRALVGSGRLGSGCLILRVDTRENLVGKNGVMTVPHTHPSAASWNSAVLYEPNSISRYMVCCDYVYNPIKDRGENGSLPGSAAHQSDYSQQPSTHEPLLAFSSDAPAWNHHAAS</sequence>
<dbReference type="EMBL" id="OIVN01002558">
    <property type="protein sequence ID" value="SPD04668.1"/>
    <property type="molecule type" value="Genomic_DNA"/>
</dbReference>
<accession>A0A2N9GYP2</accession>
<proteinExistence type="predicted"/>
<gene>
    <name evidence="2" type="ORF">FSB_LOCUS32550</name>
</gene>
<dbReference type="AlphaFoldDB" id="A0A2N9GYP2"/>
<feature type="region of interest" description="Disordered" evidence="1">
    <location>
        <begin position="392"/>
        <end position="416"/>
    </location>
</feature>
<name>A0A2N9GYP2_FAGSY</name>
<evidence type="ECO:0000256" key="1">
    <source>
        <dbReference type="SAM" id="MobiDB-lite"/>
    </source>
</evidence>